<name>A0A6A6IGX3_9PLEO</name>
<dbReference type="AlphaFoldDB" id="A0A6A6IGX3"/>
<gene>
    <name evidence="3" type="ORF">BU26DRAFT_305732</name>
</gene>
<protein>
    <recommendedName>
        <fullName evidence="5">Apple domain-containing protein</fullName>
    </recommendedName>
</protein>
<dbReference type="RefSeq" id="XP_033683787.1">
    <property type="nucleotide sequence ID" value="XM_033821851.1"/>
</dbReference>
<evidence type="ECO:0000256" key="1">
    <source>
        <dbReference type="SAM" id="MobiDB-lite"/>
    </source>
</evidence>
<dbReference type="Proteomes" id="UP000800094">
    <property type="component" value="Unassembled WGS sequence"/>
</dbReference>
<feature type="region of interest" description="Disordered" evidence="1">
    <location>
        <begin position="138"/>
        <end position="158"/>
    </location>
</feature>
<keyword evidence="2" id="KW-0472">Membrane</keyword>
<evidence type="ECO:0000313" key="3">
    <source>
        <dbReference type="EMBL" id="KAF2248783.1"/>
    </source>
</evidence>
<organism evidence="3 4">
    <name type="scientific">Trematosphaeria pertusa</name>
    <dbReference type="NCBI Taxonomy" id="390896"/>
    <lineage>
        <taxon>Eukaryota</taxon>
        <taxon>Fungi</taxon>
        <taxon>Dikarya</taxon>
        <taxon>Ascomycota</taxon>
        <taxon>Pezizomycotina</taxon>
        <taxon>Dothideomycetes</taxon>
        <taxon>Pleosporomycetidae</taxon>
        <taxon>Pleosporales</taxon>
        <taxon>Massarineae</taxon>
        <taxon>Trematosphaeriaceae</taxon>
        <taxon>Trematosphaeria</taxon>
    </lineage>
</organism>
<evidence type="ECO:0000256" key="2">
    <source>
        <dbReference type="SAM" id="Phobius"/>
    </source>
</evidence>
<sequence>MAGRIPDINVIQDTPTSPNHVPRPIYTSPELPRVPEDGLAAPELDRDTEGLQVDPNGSYPYPTTKEIDSKSKHYHWVPTPGKQLSYDDAGLIPYEDATRRKRERICGLKRRTFFIVAAIVAIVIVAAAVGGGVGGYYANKSSSPTSEDDSNPVTSGNTGMAALPCAPATVTTPGAPQATPRGIKNPFLARGATFDITCRRGVPNTGDKNGHAIKDIARFTEYNITSCMDRCAVDTLCKGIVYSANLTEMVADGDPGGNCLLKNATWEPTEKRETWWASALKEGS</sequence>
<evidence type="ECO:0000313" key="4">
    <source>
        <dbReference type="Proteomes" id="UP000800094"/>
    </source>
</evidence>
<feature type="compositionally biased region" description="Polar residues" evidence="1">
    <location>
        <begin position="139"/>
        <end position="158"/>
    </location>
</feature>
<proteinExistence type="predicted"/>
<accession>A0A6A6IGX3</accession>
<keyword evidence="2" id="KW-1133">Transmembrane helix</keyword>
<feature type="region of interest" description="Disordered" evidence="1">
    <location>
        <begin position="1"/>
        <end position="60"/>
    </location>
</feature>
<dbReference type="OrthoDB" id="3692660at2759"/>
<dbReference type="GeneID" id="54575181"/>
<keyword evidence="2" id="KW-0812">Transmembrane</keyword>
<evidence type="ECO:0008006" key="5">
    <source>
        <dbReference type="Google" id="ProtNLM"/>
    </source>
</evidence>
<feature type="transmembrane region" description="Helical" evidence="2">
    <location>
        <begin position="112"/>
        <end position="137"/>
    </location>
</feature>
<reference evidence="3" key="1">
    <citation type="journal article" date="2020" name="Stud. Mycol.">
        <title>101 Dothideomycetes genomes: a test case for predicting lifestyles and emergence of pathogens.</title>
        <authorList>
            <person name="Haridas S."/>
            <person name="Albert R."/>
            <person name="Binder M."/>
            <person name="Bloem J."/>
            <person name="Labutti K."/>
            <person name="Salamov A."/>
            <person name="Andreopoulos B."/>
            <person name="Baker S."/>
            <person name="Barry K."/>
            <person name="Bills G."/>
            <person name="Bluhm B."/>
            <person name="Cannon C."/>
            <person name="Castanera R."/>
            <person name="Culley D."/>
            <person name="Daum C."/>
            <person name="Ezra D."/>
            <person name="Gonzalez J."/>
            <person name="Henrissat B."/>
            <person name="Kuo A."/>
            <person name="Liang C."/>
            <person name="Lipzen A."/>
            <person name="Lutzoni F."/>
            <person name="Magnuson J."/>
            <person name="Mondo S."/>
            <person name="Nolan M."/>
            <person name="Ohm R."/>
            <person name="Pangilinan J."/>
            <person name="Park H.-J."/>
            <person name="Ramirez L."/>
            <person name="Alfaro M."/>
            <person name="Sun H."/>
            <person name="Tritt A."/>
            <person name="Yoshinaga Y."/>
            <person name="Zwiers L.-H."/>
            <person name="Turgeon B."/>
            <person name="Goodwin S."/>
            <person name="Spatafora J."/>
            <person name="Crous P."/>
            <person name="Grigoriev I."/>
        </authorList>
    </citation>
    <scope>NUCLEOTIDE SEQUENCE</scope>
    <source>
        <strain evidence="3">CBS 122368</strain>
    </source>
</reference>
<dbReference type="EMBL" id="ML987195">
    <property type="protein sequence ID" value="KAF2248783.1"/>
    <property type="molecule type" value="Genomic_DNA"/>
</dbReference>
<keyword evidence="4" id="KW-1185">Reference proteome</keyword>